<accession>A0A835EZC7</accession>
<keyword evidence="1" id="KW-0472">Membrane</keyword>
<dbReference type="AlphaFoldDB" id="A0A835EZC7"/>
<evidence type="ECO:0000256" key="1">
    <source>
        <dbReference type="SAM" id="Phobius"/>
    </source>
</evidence>
<dbReference type="EMBL" id="JACEFO010001666">
    <property type="protein sequence ID" value="KAF8723659.1"/>
    <property type="molecule type" value="Genomic_DNA"/>
</dbReference>
<comment type="caution">
    <text evidence="2">The sequence shown here is derived from an EMBL/GenBank/DDBJ whole genome shotgun (WGS) entry which is preliminary data.</text>
</comment>
<keyword evidence="3" id="KW-1185">Reference proteome</keyword>
<keyword evidence="1" id="KW-0812">Transmembrane</keyword>
<proteinExistence type="predicted"/>
<sequence length="90" mass="9591">MTTTRVVLRRFNKVGPLATATELCDAAAELLATAIFVFAAEGTTLAGRCGSRGIDGWHTVVFEAAMVFGIVYAYYATAMDDPRTRAEGSP</sequence>
<keyword evidence="1" id="KW-1133">Transmembrane helix</keyword>
<protein>
    <submittedName>
        <fullName evidence="2">Uncharacterized protein</fullName>
    </submittedName>
</protein>
<feature type="transmembrane region" description="Helical" evidence="1">
    <location>
        <begin position="56"/>
        <end position="75"/>
    </location>
</feature>
<name>A0A835EZC7_9POAL</name>
<organism evidence="2 3">
    <name type="scientific">Digitaria exilis</name>
    <dbReference type="NCBI Taxonomy" id="1010633"/>
    <lineage>
        <taxon>Eukaryota</taxon>
        <taxon>Viridiplantae</taxon>
        <taxon>Streptophyta</taxon>
        <taxon>Embryophyta</taxon>
        <taxon>Tracheophyta</taxon>
        <taxon>Spermatophyta</taxon>
        <taxon>Magnoliopsida</taxon>
        <taxon>Liliopsida</taxon>
        <taxon>Poales</taxon>
        <taxon>Poaceae</taxon>
        <taxon>PACMAD clade</taxon>
        <taxon>Panicoideae</taxon>
        <taxon>Panicodae</taxon>
        <taxon>Paniceae</taxon>
        <taxon>Anthephorinae</taxon>
        <taxon>Digitaria</taxon>
    </lineage>
</organism>
<evidence type="ECO:0000313" key="2">
    <source>
        <dbReference type="EMBL" id="KAF8723659.1"/>
    </source>
</evidence>
<dbReference type="Proteomes" id="UP000636709">
    <property type="component" value="Unassembled WGS sequence"/>
</dbReference>
<dbReference type="OrthoDB" id="10590292at2759"/>
<evidence type="ECO:0000313" key="3">
    <source>
        <dbReference type="Proteomes" id="UP000636709"/>
    </source>
</evidence>
<gene>
    <name evidence="2" type="ORF">HU200_021619</name>
</gene>
<reference evidence="2" key="1">
    <citation type="submission" date="2020-07" db="EMBL/GenBank/DDBJ databases">
        <title>Genome sequence and genetic diversity analysis of an under-domesticated orphan crop, white fonio (Digitaria exilis).</title>
        <authorList>
            <person name="Bennetzen J.L."/>
            <person name="Chen S."/>
            <person name="Ma X."/>
            <person name="Wang X."/>
            <person name="Yssel A.E.J."/>
            <person name="Chaluvadi S.R."/>
            <person name="Johnson M."/>
            <person name="Gangashetty P."/>
            <person name="Hamidou F."/>
            <person name="Sanogo M.D."/>
            <person name="Zwaenepoel A."/>
            <person name="Wallace J."/>
            <person name="Van De Peer Y."/>
            <person name="Van Deynze A."/>
        </authorList>
    </citation>
    <scope>NUCLEOTIDE SEQUENCE</scope>
    <source>
        <tissue evidence="2">Leaves</tissue>
    </source>
</reference>